<evidence type="ECO:0000256" key="5">
    <source>
        <dbReference type="SAM" id="SignalP"/>
    </source>
</evidence>
<dbReference type="Gene3D" id="3.40.190.10">
    <property type="entry name" value="Periplasmic binding protein-like II"/>
    <property type="match status" value="1"/>
</dbReference>
<dbReference type="PIRSF" id="PIRSF002741">
    <property type="entry name" value="MppA"/>
    <property type="match status" value="1"/>
</dbReference>
<gene>
    <name evidence="7" type="ORF">EI42_01605</name>
</gene>
<evidence type="ECO:0000313" key="8">
    <source>
        <dbReference type="Proteomes" id="UP000248806"/>
    </source>
</evidence>
<comment type="similarity">
    <text evidence="2">Belongs to the bacterial solute-binding protein 5 family.</text>
</comment>
<feature type="chain" id="PRO_5016298021" evidence="5">
    <location>
        <begin position="25"/>
        <end position="567"/>
    </location>
</feature>
<evidence type="ECO:0000259" key="6">
    <source>
        <dbReference type="Pfam" id="PF00496"/>
    </source>
</evidence>
<feature type="signal peptide" evidence="5">
    <location>
        <begin position="1"/>
        <end position="24"/>
    </location>
</feature>
<protein>
    <submittedName>
        <fullName evidence="7">Peptide/nickel transport system substrate-binding protein/oligopeptide transport system substrate-binding protein</fullName>
    </submittedName>
</protein>
<dbReference type="EMBL" id="QKUF01000003">
    <property type="protein sequence ID" value="PZW33055.1"/>
    <property type="molecule type" value="Genomic_DNA"/>
</dbReference>
<evidence type="ECO:0000256" key="1">
    <source>
        <dbReference type="ARBA" id="ARBA00004193"/>
    </source>
</evidence>
<dbReference type="PROSITE" id="PS51257">
    <property type="entry name" value="PROKAR_LIPOPROTEIN"/>
    <property type="match status" value="1"/>
</dbReference>
<dbReference type="GO" id="GO:0015833">
    <property type="term" value="P:peptide transport"/>
    <property type="evidence" value="ECO:0007669"/>
    <property type="project" value="TreeGrafter"/>
</dbReference>
<feature type="domain" description="Solute-binding protein family 5" evidence="6">
    <location>
        <begin position="88"/>
        <end position="476"/>
    </location>
</feature>
<keyword evidence="4 5" id="KW-0732">Signal</keyword>
<accession>A0A326UCF9</accession>
<dbReference type="AlphaFoldDB" id="A0A326UCF9"/>
<dbReference type="GO" id="GO:0043190">
    <property type="term" value="C:ATP-binding cassette (ABC) transporter complex"/>
    <property type="evidence" value="ECO:0007669"/>
    <property type="project" value="InterPro"/>
</dbReference>
<dbReference type="InterPro" id="IPR000914">
    <property type="entry name" value="SBP_5_dom"/>
</dbReference>
<dbReference type="PANTHER" id="PTHR30290:SF10">
    <property type="entry name" value="PERIPLASMIC OLIGOPEPTIDE-BINDING PROTEIN-RELATED"/>
    <property type="match status" value="1"/>
</dbReference>
<sequence>MKAGKKLTLFLSSLLCLVAILVSACGGEGGTTPGNGSKAGDDKQILRYSVVGDPDIHTFDPAYVSDTDSNFPIQAVYTGLVTLNKKLEVVPQLAKDIQVSDDGTTYTFKLRDGLKFSNGDPLTAEDVVYSINRAIDKKTASDVAGYLQLVKGFADLHGGKTDTLIGKSLIAKDPQTVVIQIEYPAAYFLQSLTYPTSYVVNKKLIEKYGDKWTDHAEEGGGAGPFKVEKYTHNQGIDLVVNENYYGKKPQLKKLQVLFYKDQEAMYRAYQANQLEFSPVPTASLEQERTSPGFKDTPILTVRYIAMNYLVKPFDNLKIRQAFALAIDKDQVVKSAMKNSFTPTNHIVPNGMVGYNEKLTGPQGASTKGDPEKAKQLLEEGMKEAGYNGVSNLPPITLTYYPRNQNFRDAINIIVQRWKNVLGVNVQVSVVTRPKLLDLTTGTKGNGNLQMWQAGWNADYPDPQDWLTLFFGKGQDYNQFNYGLGNIKELKEMKDVQDMLVQADKEPDKTKRMALYNQIEQKVVEHVGWLSLWQEKVQYLVKPNVHGLELNSQQLIPPEDWSDIYITQ</sequence>
<dbReference type="GO" id="GO:0042597">
    <property type="term" value="C:periplasmic space"/>
    <property type="evidence" value="ECO:0007669"/>
    <property type="project" value="UniProtKB-ARBA"/>
</dbReference>
<dbReference type="Proteomes" id="UP000248806">
    <property type="component" value="Unassembled WGS sequence"/>
</dbReference>
<reference evidence="7 8" key="1">
    <citation type="submission" date="2018-06" db="EMBL/GenBank/DDBJ databases">
        <title>Genomic Encyclopedia of Archaeal and Bacterial Type Strains, Phase II (KMG-II): from individual species to whole genera.</title>
        <authorList>
            <person name="Goeker M."/>
        </authorList>
    </citation>
    <scope>NUCLEOTIDE SEQUENCE [LARGE SCALE GENOMIC DNA]</scope>
    <source>
        <strain evidence="7 8">ATCC BAA-1881</strain>
    </source>
</reference>
<comment type="caution">
    <text evidence="7">The sequence shown here is derived from an EMBL/GenBank/DDBJ whole genome shotgun (WGS) entry which is preliminary data.</text>
</comment>
<evidence type="ECO:0000256" key="4">
    <source>
        <dbReference type="ARBA" id="ARBA00022729"/>
    </source>
</evidence>
<evidence type="ECO:0000256" key="2">
    <source>
        <dbReference type="ARBA" id="ARBA00005695"/>
    </source>
</evidence>
<comment type="subcellular location">
    <subcellularLocation>
        <location evidence="1">Cell membrane</location>
        <topology evidence="1">Lipid-anchor</topology>
    </subcellularLocation>
</comment>
<dbReference type="PANTHER" id="PTHR30290">
    <property type="entry name" value="PERIPLASMIC BINDING COMPONENT OF ABC TRANSPORTER"/>
    <property type="match status" value="1"/>
</dbReference>
<organism evidence="7 8">
    <name type="scientific">Thermosporothrix hazakensis</name>
    <dbReference type="NCBI Taxonomy" id="644383"/>
    <lineage>
        <taxon>Bacteria</taxon>
        <taxon>Bacillati</taxon>
        <taxon>Chloroflexota</taxon>
        <taxon>Ktedonobacteria</taxon>
        <taxon>Ktedonobacterales</taxon>
        <taxon>Thermosporotrichaceae</taxon>
        <taxon>Thermosporothrix</taxon>
    </lineage>
</organism>
<dbReference type="CDD" id="cd08504">
    <property type="entry name" value="PBP2_OppA"/>
    <property type="match status" value="1"/>
</dbReference>
<dbReference type="Pfam" id="PF00496">
    <property type="entry name" value="SBP_bac_5"/>
    <property type="match status" value="1"/>
</dbReference>
<dbReference type="OrthoDB" id="9783874at2"/>
<dbReference type="Gene3D" id="3.90.76.10">
    <property type="entry name" value="Dipeptide-binding Protein, Domain 1"/>
    <property type="match status" value="1"/>
</dbReference>
<dbReference type="InterPro" id="IPR023765">
    <property type="entry name" value="SBP_5_CS"/>
</dbReference>
<evidence type="ECO:0000313" key="7">
    <source>
        <dbReference type="EMBL" id="PZW33055.1"/>
    </source>
</evidence>
<dbReference type="InterPro" id="IPR039424">
    <property type="entry name" value="SBP_5"/>
</dbReference>
<keyword evidence="3" id="KW-0813">Transport</keyword>
<dbReference type="PROSITE" id="PS01040">
    <property type="entry name" value="SBP_BACTERIAL_5"/>
    <property type="match status" value="1"/>
</dbReference>
<proteinExistence type="inferred from homology"/>
<dbReference type="RefSeq" id="WP_111320626.1">
    <property type="nucleotide sequence ID" value="NZ_BIFX01000001.1"/>
</dbReference>
<keyword evidence="8" id="KW-1185">Reference proteome</keyword>
<dbReference type="InterPro" id="IPR030678">
    <property type="entry name" value="Peptide/Ni-bd"/>
</dbReference>
<name>A0A326UCF9_THEHA</name>
<dbReference type="GO" id="GO:1904680">
    <property type="term" value="F:peptide transmembrane transporter activity"/>
    <property type="evidence" value="ECO:0007669"/>
    <property type="project" value="TreeGrafter"/>
</dbReference>
<dbReference type="Gene3D" id="3.10.105.10">
    <property type="entry name" value="Dipeptide-binding Protein, Domain 3"/>
    <property type="match status" value="1"/>
</dbReference>
<dbReference type="SUPFAM" id="SSF53850">
    <property type="entry name" value="Periplasmic binding protein-like II"/>
    <property type="match status" value="1"/>
</dbReference>
<evidence type="ECO:0000256" key="3">
    <source>
        <dbReference type="ARBA" id="ARBA00022448"/>
    </source>
</evidence>